<dbReference type="EMBL" id="RBRA01000281">
    <property type="protein sequence ID" value="RMQ19236.1"/>
    <property type="molecule type" value="Genomic_DNA"/>
</dbReference>
<feature type="region of interest" description="Disordered" evidence="2">
    <location>
        <begin position="1"/>
        <end position="20"/>
    </location>
</feature>
<name>A0A3M4JQM0_9PSED</name>
<dbReference type="Proteomes" id="UP000269044">
    <property type="component" value="Unassembled WGS sequence"/>
</dbReference>
<dbReference type="AlphaFoldDB" id="A0A3M4JQM0"/>
<organism evidence="3 4">
    <name type="scientific">Pseudomonas syringae pv. delphinii</name>
    <dbReference type="NCBI Taxonomy" id="192088"/>
    <lineage>
        <taxon>Bacteria</taxon>
        <taxon>Pseudomonadati</taxon>
        <taxon>Pseudomonadota</taxon>
        <taxon>Gammaproteobacteria</taxon>
        <taxon>Pseudomonadales</taxon>
        <taxon>Pseudomonadaceae</taxon>
        <taxon>Pseudomonas</taxon>
    </lineage>
</organism>
<proteinExistence type="predicted"/>
<evidence type="ECO:0000313" key="3">
    <source>
        <dbReference type="EMBL" id="RMQ19236.1"/>
    </source>
</evidence>
<evidence type="ECO:0000313" key="4">
    <source>
        <dbReference type="Proteomes" id="UP000269044"/>
    </source>
</evidence>
<reference evidence="3 4" key="1">
    <citation type="submission" date="2018-08" db="EMBL/GenBank/DDBJ databases">
        <title>Recombination of ecologically and evolutionarily significant loci maintains genetic cohesion in the Pseudomonas syringae species complex.</title>
        <authorList>
            <person name="Dillon M."/>
            <person name="Thakur S."/>
            <person name="Almeida R.N.D."/>
            <person name="Weir B.S."/>
            <person name="Guttman D.S."/>
        </authorList>
    </citation>
    <scope>NUCLEOTIDE SEQUENCE [LARGE SCALE GENOMIC DNA]</scope>
    <source>
        <strain evidence="3 4">ICMP 13052</strain>
    </source>
</reference>
<gene>
    <name evidence="3" type="ORF">ALQ08_02829</name>
</gene>
<accession>A0A3M4JQM0</accession>
<protein>
    <submittedName>
        <fullName evidence="3">Uncharacterized protein</fullName>
    </submittedName>
</protein>
<feature type="coiled-coil region" evidence="1">
    <location>
        <begin position="281"/>
        <end position="308"/>
    </location>
</feature>
<comment type="caution">
    <text evidence="3">The sequence shown here is derived from an EMBL/GenBank/DDBJ whole genome shotgun (WGS) entry which is preliminary data.</text>
</comment>
<sequence length="327" mass="36264">MPGAGFAGREGPAASRAQNKGGGYSCVCGIPEGKFNYFQEFAMNNVSLISFINLLHSASHVQLTLPGLTTRCTAEVEQSGSTVILLRLLWSSNCETLITAEALSAGRWVDDTFHCLDAHGREVTLQLLQTTTIKPDCSTPNELDALLRELLLEANRRGSSPTNMQNALQVAVWEGSKSVRRLLFPQMLATLNTVQETLTKAAQLGVWDWASMPQLRDQVTAALAADYGTEVTWSPDCVYDHLDSSEILDFFADLRKRTDTLDEESELVWRVLVMAVNLLEKKQLHELLQGLRQRLEDMNDDMRQLCSLPVADLLRLIADPEADAEEV</sequence>
<keyword evidence="1" id="KW-0175">Coiled coil</keyword>
<evidence type="ECO:0000256" key="1">
    <source>
        <dbReference type="SAM" id="Coils"/>
    </source>
</evidence>
<evidence type="ECO:0000256" key="2">
    <source>
        <dbReference type="SAM" id="MobiDB-lite"/>
    </source>
</evidence>